<dbReference type="RefSeq" id="WP_109837478.1">
    <property type="nucleotide sequence ID" value="NZ_QGKM01000023.1"/>
</dbReference>
<dbReference type="AlphaFoldDB" id="A0A317CJP9"/>
<organism evidence="2 3">
    <name type="scientific">Leucothrix pacifica</name>
    <dbReference type="NCBI Taxonomy" id="1247513"/>
    <lineage>
        <taxon>Bacteria</taxon>
        <taxon>Pseudomonadati</taxon>
        <taxon>Pseudomonadota</taxon>
        <taxon>Gammaproteobacteria</taxon>
        <taxon>Thiotrichales</taxon>
        <taxon>Thiotrichaceae</taxon>
        <taxon>Leucothrix</taxon>
    </lineage>
</organism>
<gene>
    <name evidence="2" type="ORF">DKW60_09790</name>
</gene>
<feature type="signal peptide" evidence="1">
    <location>
        <begin position="1"/>
        <end position="21"/>
    </location>
</feature>
<evidence type="ECO:0000313" key="3">
    <source>
        <dbReference type="Proteomes" id="UP000245539"/>
    </source>
</evidence>
<name>A0A317CJP9_9GAMM</name>
<comment type="caution">
    <text evidence="2">The sequence shown here is derived from an EMBL/GenBank/DDBJ whole genome shotgun (WGS) entry which is preliminary data.</text>
</comment>
<dbReference type="InterPro" id="IPR016879">
    <property type="entry name" value="UCP028299"/>
</dbReference>
<dbReference type="EMBL" id="QGKM01000023">
    <property type="protein sequence ID" value="PWQ97663.1"/>
    <property type="molecule type" value="Genomic_DNA"/>
</dbReference>
<keyword evidence="3" id="KW-1185">Reference proteome</keyword>
<sequence>MKALTATIATTLLIASMGANATTRSTSDTLVTGFEPTKAAAYNAGITKLNQLKSVPSNVLEYQVEAPLGIVESGTLKVTDDSFVVAEERVSANGQKGYVGIVNVGLSYEEHESDN</sequence>
<dbReference type="OrthoDB" id="5904223at2"/>
<feature type="chain" id="PRO_5016310762" evidence="1">
    <location>
        <begin position="22"/>
        <end position="115"/>
    </location>
</feature>
<evidence type="ECO:0000256" key="1">
    <source>
        <dbReference type="SAM" id="SignalP"/>
    </source>
</evidence>
<proteinExistence type="predicted"/>
<dbReference type="Proteomes" id="UP000245539">
    <property type="component" value="Unassembled WGS sequence"/>
</dbReference>
<keyword evidence="1" id="KW-0732">Signal</keyword>
<reference evidence="2 3" key="1">
    <citation type="submission" date="2018-05" db="EMBL/GenBank/DDBJ databases">
        <title>Leucothrix arctica sp. nov., isolated from Arctic seawater.</title>
        <authorList>
            <person name="Choi A."/>
            <person name="Baek K."/>
        </authorList>
    </citation>
    <scope>NUCLEOTIDE SEQUENCE [LARGE SCALE GENOMIC DNA]</scope>
    <source>
        <strain evidence="2 3">JCM 18388</strain>
    </source>
</reference>
<dbReference type="Pfam" id="PF11777">
    <property type="entry name" value="DUF3316"/>
    <property type="match status" value="1"/>
</dbReference>
<protein>
    <submittedName>
        <fullName evidence="2">Uncharacterized protein</fullName>
    </submittedName>
</protein>
<accession>A0A317CJP9</accession>
<evidence type="ECO:0000313" key="2">
    <source>
        <dbReference type="EMBL" id="PWQ97663.1"/>
    </source>
</evidence>